<gene>
    <name evidence="9" type="primary">SAC1</name>
    <name evidence="9" type="ORF">SNAT2548_LOCUS3747</name>
</gene>
<evidence type="ECO:0000256" key="3">
    <source>
        <dbReference type="ARBA" id="ARBA00022692"/>
    </source>
</evidence>
<feature type="transmembrane region" description="Helical" evidence="7">
    <location>
        <begin position="166"/>
        <end position="189"/>
    </location>
</feature>
<evidence type="ECO:0000256" key="1">
    <source>
        <dbReference type="ARBA" id="ARBA00004141"/>
    </source>
</evidence>
<dbReference type="InterPro" id="IPR004680">
    <property type="entry name" value="Cit_transptr-like_dom"/>
</dbReference>
<dbReference type="GO" id="GO:0008324">
    <property type="term" value="F:monoatomic cation transmembrane transporter activity"/>
    <property type="evidence" value="ECO:0007669"/>
    <property type="project" value="InterPro"/>
</dbReference>
<feature type="transmembrane region" description="Helical" evidence="7">
    <location>
        <begin position="601"/>
        <end position="633"/>
    </location>
</feature>
<feature type="transmembrane region" description="Helical" evidence="7">
    <location>
        <begin position="127"/>
        <end position="146"/>
    </location>
</feature>
<organism evidence="9 10">
    <name type="scientific">Symbiodinium natans</name>
    <dbReference type="NCBI Taxonomy" id="878477"/>
    <lineage>
        <taxon>Eukaryota</taxon>
        <taxon>Sar</taxon>
        <taxon>Alveolata</taxon>
        <taxon>Dinophyceae</taxon>
        <taxon>Suessiales</taxon>
        <taxon>Symbiodiniaceae</taxon>
        <taxon>Symbiodinium</taxon>
    </lineage>
</organism>
<feature type="transmembrane region" description="Helical" evidence="7">
    <location>
        <begin position="252"/>
        <end position="272"/>
    </location>
</feature>
<feature type="transmembrane region" description="Helical" evidence="7">
    <location>
        <begin position="653"/>
        <end position="671"/>
    </location>
</feature>
<dbReference type="GO" id="GO:0005886">
    <property type="term" value="C:plasma membrane"/>
    <property type="evidence" value="ECO:0007669"/>
    <property type="project" value="TreeGrafter"/>
</dbReference>
<dbReference type="PANTHER" id="PTHR43652">
    <property type="entry name" value="BASIC AMINO ACID ANTIPORTER YFCC-RELATED"/>
    <property type="match status" value="1"/>
</dbReference>
<evidence type="ECO:0000256" key="6">
    <source>
        <dbReference type="ARBA" id="ARBA00023136"/>
    </source>
</evidence>
<dbReference type="Pfam" id="PF03600">
    <property type="entry name" value="CitMHS"/>
    <property type="match status" value="1"/>
</dbReference>
<evidence type="ECO:0000256" key="4">
    <source>
        <dbReference type="ARBA" id="ARBA00022737"/>
    </source>
</evidence>
<keyword evidence="6 7" id="KW-0472">Membrane</keyword>
<proteinExistence type="predicted"/>
<dbReference type="AlphaFoldDB" id="A0A812IC65"/>
<feature type="transmembrane region" description="Helical" evidence="7">
    <location>
        <begin position="98"/>
        <end position="115"/>
    </location>
</feature>
<dbReference type="InterPro" id="IPR051679">
    <property type="entry name" value="DASS-Related_Transporters"/>
</dbReference>
<keyword evidence="10" id="KW-1185">Reference proteome</keyword>
<evidence type="ECO:0000256" key="7">
    <source>
        <dbReference type="SAM" id="Phobius"/>
    </source>
</evidence>
<evidence type="ECO:0000313" key="10">
    <source>
        <dbReference type="Proteomes" id="UP000604046"/>
    </source>
</evidence>
<evidence type="ECO:0000313" key="9">
    <source>
        <dbReference type="EMBL" id="CAE7031054.1"/>
    </source>
</evidence>
<dbReference type="Proteomes" id="UP000604046">
    <property type="component" value="Unassembled WGS sequence"/>
</dbReference>
<reference evidence="9" key="1">
    <citation type="submission" date="2021-02" db="EMBL/GenBank/DDBJ databases">
        <authorList>
            <person name="Dougan E. K."/>
            <person name="Rhodes N."/>
            <person name="Thang M."/>
            <person name="Chan C."/>
        </authorList>
    </citation>
    <scope>NUCLEOTIDE SEQUENCE</scope>
</reference>
<dbReference type="InterPro" id="IPR006037">
    <property type="entry name" value="RCK_C"/>
</dbReference>
<keyword evidence="5 7" id="KW-1133">Transmembrane helix</keyword>
<comment type="caution">
    <text evidence="9">The sequence shown here is derived from an EMBL/GenBank/DDBJ whole genome shotgun (WGS) entry which is preliminary data.</text>
</comment>
<feature type="transmembrane region" description="Helical" evidence="7">
    <location>
        <begin position="535"/>
        <end position="553"/>
    </location>
</feature>
<feature type="transmembrane region" description="Helical" evidence="7">
    <location>
        <begin position="512"/>
        <end position="529"/>
    </location>
</feature>
<evidence type="ECO:0000259" key="8">
    <source>
        <dbReference type="PROSITE" id="PS51202"/>
    </source>
</evidence>
<dbReference type="PROSITE" id="PS51202">
    <property type="entry name" value="RCK_C"/>
    <property type="match status" value="1"/>
</dbReference>
<keyword evidence="4" id="KW-0677">Repeat</keyword>
<protein>
    <submittedName>
        <fullName evidence="9">SAC1 protein</fullName>
    </submittedName>
</protein>
<dbReference type="OrthoDB" id="442352at2759"/>
<accession>A0A812IC65</accession>
<keyword evidence="2" id="KW-0813">Transport</keyword>
<evidence type="ECO:0000256" key="5">
    <source>
        <dbReference type="ARBA" id="ARBA00022989"/>
    </source>
</evidence>
<sequence length="713" mass="76148">MDASPSLQLIGAWSRAASDAAPLASPLARQPRLQDHLRREITPQRTAVLLGLILLSIATEHFCPPEFGIQKADRWKPYAVVDSICMGILLIADGLPPEAVLLALTVIYVLAGIITEHEAFSGFSSPGVLAFGALFVLSEAFAEVKVLDALISRCLGSPKTLLTAQFRITVPVAVLSAFFNNGPLVAMLVPIVQAWSQRHGHSAAQLLMPLAFASTLGGTLTIIGSAANLLAHDRARALDPPVDIGFFDLTPYAAPLGLLGLCYMLVAGPRLLPKSTEVGRDGQVTRSPSKSQRPGAFPQFTAFTADDMPSEAELVEPDQLRRYHILFVVRSRCPSIGCSLFDMGMTRLPDVLVLELRREGQPLQDTFGTALAAGDFIKVAAGAASIARLRKAYDGLEPAVHKDLATLGPHRRHRRLFEAVVASNSALVTEPLAKQKERLLRKAGSVILAIRHSSSEAAAADLEARSPLKLVPGDVLLLEAFPDCLDRLADFSVVAAVESSKPPRRGRQQDRLRGLLCLFGFVLAIGLNGLGFLPLAAAVLALDFFCCCARVLSWREAMRGVNGSVMMTIAASFGISAAMTKTGAAAALANALLNVGLRSGPFGVLCMVYCGTALLTNIISNTATCVMMIPVAVHVAKQLRQSDGCENIDEKTLLFLVIFAANASFATPLGSPSNILVVDAGNYTFGDFVRFGGMLQIIMMWATCSALYYFPCS</sequence>
<dbReference type="SUPFAM" id="SSF116726">
    <property type="entry name" value="TrkA C-terminal domain-like"/>
    <property type="match status" value="1"/>
</dbReference>
<comment type="subcellular location">
    <subcellularLocation>
        <location evidence="1">Membrane</location>
        <topology evidence="1">Multi-pass membrane protein</topology>
    </subcellularLocation>
</comment>
<feature type="transmembrane region" description="Helical" evidence="7">
    <location>
        <begin position="210"/>
        <end position="232"/>
    </location>
</feature>
<dbReference type="GO" id="GO:0006813">
    <property type="term" value="P:potassium ion transport"/>
    <property type="evidence" value="ECO:0007669"/>
    <property type="project" value="InterPro"/>
</dbReference>
<feature type="transmembrane region" description="Helical" evidence="7">
    <location>
        <begin position="565"/>
        <end position="589"/>
    </location>
</feature>
<name>A0A812IC65_9DINO</name>
<feature type="domain" description="RCK C-terminal" evidence="8">
    <location>
        <begin position="402"/>
        <end position="494"/>
    </location>
</feature>
<dbReference type="InterPro" id="IPR036721">
    <property type="entry name" value="RCK_C_sf"/>
</dbReference>
<keyword evidence="3 7" id="KW-0812">Transmembrane</keyword>
<evidence type="ECO:0000256" key="2">
    <source>
        <dbReference type="ARBA" id="ARBA00022448"/>
    </source>
</evidence>
<feature type="transmembrane region" description="Helical" evidence="7">
    <location>
        <begin position="691"/>
        <end position="710"/>
    </location>
</feature>
<dbReference type="EMBL" id="CAJNDS010000227">
    <property type="protein sequence ID" value="CAE7031054.1"/>
    <property type="molecule type" value="Genomic_DNA"/>
</dbReference>
<dbReference type="PANTHER" id="PTHR43652:SF2">
    <property type="entry name" value="BASIC AMINO ACID ANTIPORTER YFCC-RELATED"/>
    <property type="match status" value="1"/>
</dbReference>